<keyword evidence="3 4" id="KW-0456">Lyase</keyword>
<dbReference type="GO" id="GO:0005737">
    <property type="term" value="C:cytoplasm"/>
    <property type="evidence" value="ECO:0007669"/>
    <property type="project" value="TreeGrafter"/>
</dbReference>
<dbReference type="CDD" id="cd22363">
    <property type="entry name" value="tRNA-intron_lyase_C"/>
    <property type="match status" value="1"/>
</dbReference>
<feature type="active site" evidence="5">
    <location>
        <position position="424"/>
    </location>
</feature>
<dbReference type="InterPro" id="IPR016589">
    <property type="entry name" value="tRNA_splic_SEN2"/>
</dbReference>
<dbReference type="RefSeq" id="XP_018270522.1">
    <property type="nucleotide sequence ID" value="XM_018414520.1"/>
</dbReference>
<dbReference type="GO" id="GO:0000379">
    <property type="term" value="P:tRNA-type intron splice site recognition and cleavage"/>
    <property type="evidence" value="ECO:0007669"/>
    <property type="project" value="TreeGrafter"/>
</dbReference>
<feature type="region of interest" description="Disordered" evidence="6">
    <location>
        <begin position="1"/>
        <end position="29"/>
    </location>
</feature>
<feature type="active site" evidence="5">
    <location>
        <position position="340"/>
    </location>
</feature>
<dbReference type="OMA" id="AFYPNNP"/>
<feature type="domain" description="tRNA intron endonuclease catalytic" evidence="7">
    <location>
        <begin position="310"/>
        <end position="359"/>
    </location>
</feature>
<dbReference type="InterPro" id="IPR006676">
    <property type="entry name" value="tRNA_splic"/>
</dbReference>
<dbReference type="SUPFAM" id="SSF53032">
    <property type="entry name" value="tRNA-intron endonuclease catalytic domain-like"/>
    <property type="match status" value="1"/>
</dbReference>
<dbReference type="PANTHER" id="PTHR21227:SF0">
    <property type="entry name" value="TRNA-SPLICING ENDONUCLEASE SUBUNIT SEN2"/>
    <property type="match status" value="1"/>
</dbReference>
<keyword evidence="9" id="KW-1185">Reference proteome</keyword>
<feature type="compositionally biased region" description="Basic and acidic residues" evidence="6">
    <location>
        <begin position="395"/>
        <end position="405"/>
    </location>
</feature>
<dbReference type="EC" id="4.6.1.16" evidence="4"/>
<evidence type="ECO:0000256" key="6">
    <source>
        <dbReference type="SAM" id="MobiDB-lite"/>
    </source>
</evidence>
<dbReference type="GeneID" id="28974968"/>
<feature type="active site" evidence="5">
    <location>
        <position position="349"/>
    </location>
</feature>
<feature type="compositionally biased region" description="Pro residues" evidence="6">
    <location>
        <begin position="7"/>
        <end position="17"/>
    </location>
</feature>
<dbReference type="STRING" id="578459.A0A194S177"/>
<dbReference type="EMBL" id="KQ474080">
    <property type="protein sequence ID" value="KPV74473.1"/>
    <property type="molecule type" value="Genomic_DNA"/>
</dbReference>
<evidence type="ECO:0000256" key="5">
    <source>
        <dbReference type="PIRSR" id="PIRSR011789-1"/>
    </source>
</evidence>
<name>A0A194S177_RHOGW</name>
<sequence length="477" mass="52395">MAAVQQPPAPTPAPAPPRINATRPENLGPSTKRISKAQLLLEYQQLLPLEPAHNRRILDLVVPSFLARTRTPLAAPRVDAVWDTLLQAVAVPDDKHMTRLWRQGFFGKGFLSRSEPSWRRRVDNRIADYHGRSDKRLTPEEVTALRRIERKGTKLAKKLERDHDRLVAASTATDRVVLDQAQVDVQANAKGKGKGKEVVDVPVDIEADADEQDPPPPAWHLDAEHSQLQPEEAFFLVFALDALSLTVSDPFAPDAATAVDRPPKPLSILAAFRLFLEAACPSLVPLPLPLSPTQSTPPYDPRLARLDSPFLVSYAAYHHFRSMGWVVRSGVKFCVDWVLYGQGGPVGGHAEFAVLVLPTYVDPADAASNPFRSHSAALAVDRAGASSSGGGATGDDEHRQGEGERKNSWRWFHTVNRVCSGVKKTLVLAHVVIPPLSSLPAHAADPHWVAKHPAQALARLEVREVVVRRFLAGRMRD</sequence>
<dbReference type="Proteomes" id="UP000053890">
    <property type="component" value="Unassembled WGS sequence"/>
</dbReference>
<dbReference type="Gene3D" id="3.40.1350.10">
    <property type="match status" value="1"/>
</dbReference>
<feature type="region of interest" description="Disordered" evidence="6">
    <location>
        <begin position="382"/>
        <end position="405"/>
    </location>
</feature>
<keyword evidence="2 4" id="KW-0819">tRNA processing</keyword>
<evidence type="ECO:0000313" key="8">
    <source>
        <dbReference type="EMBL" id="KPV74473.1"/>
    </source>
</evidence>
<dbReference type="GO" id="GO:0000214">
    <property type="term" value="C:tRNA-intron endonuclease complex"/>
    <property type="evidence" value="ECO:0007669"/>
    <property type="project" value="UniProtKB-UniRule"/>
</dbReference>
<comment type="similarity">
    <text evidence="1 4">Belongs to the tRNA-intron endonuclease family.</text>
</comment>
<dbReference type="GO" id="GO:0003676">
    <property type="term" value="F:nucleic acid binding"/>
    <property type="evidence" value="ECO:0007669"/>
    <property type="project" value="InterPro"/>
</dbReference>
<dbReference type="PANTHER" id="PTHR21227">
    <property type="entry name" value="TRNA-SPLICING ENDONUCLEASE SUBUNIT SEN2"/>
    <property type="match status" value="1"/>
</dbReference>
<gene>
    <name evidence="8" type="ORF">RHOBADRAFT_44962</name>
</gene>
<evidence type="ECO:0000256" key="4">
    <source>
        <dbReference type="PIRNR" id="PIRNR011789"/>
    </source>
</evidence>
<dbReference type="PIRSF" id="PIRSF011789">
    <property type="entry name" value="tRNA_splic_SEN2"/>
    <property type="match status" value="1"/>
</dbReference>
<dbReference type="InterPro" id="IPR036167">
    <property type="entry name" value="tRNA_intron_Endo_cat-like_sf"/>
</dbReference>
<dbReference type="OrthoDB" id="10249562at2759"/>
<evidence type="ECO:0000256" key="2">
    <source>
        <dbReference type="ARBA" id="ARBA00022694"/>
    </source>
</evidence>
<evidence type="ECO:0000256" key="1">
    <source>
        <dbReference type="ARBA" id="ARBA00008078"/>
    </source>
</evidence>
<dbReference type="AlphaFoldDB" id="A0A194S177"/>
<organism evidence="8 9">
    <name type="scientific">Rhodotorula graminis (strain WP1)</name>
    <dbReference type="NCBI Taxonomy" id="578459"/>
    <lineage>
        <taxon>Eukaryota</taxon>
        <taxon>Fungi</taxon>
        <taxon>Dikarya</taxon>
        <taxon>Basidiomycota</taxon>
        <taxon>Pucciniomycotina</taxon>
        <taxon>Microbotryomycetes</taxon>
        <taxon>Sporidiobolales</taxon>
        <taxon>Sporidiobolaceae</taxon>
        <taxon>Rhodotorula</taxon>
    </lineage>
</organism>
<dbReference type="GO" id="GO:0000213">
    <property type="term" value="F:tRNA-intron lyase activity"/>
    <property type="evidence" value="ECO:0007669"/>
    <property type="project" value="UniProtKB-UniRule"/>
</dbReference>
<reference evidence="8 9" key="1">
    <citation type="journal article" date="2015" name="Front. Microbiol.">
        <title>Genome sequence of the plant growth promoting endophytic yeast Rhodotorula graminis WP1.</title>
        <authorList>
            <person name="Firrincieli A."/>
            <person name="Otillar R."/>
            <person name="Salamov A."/>
            <person name="Schmutz J."/>
            <person name="Khan Z."/>
            <person name="Redman R.S."/>
            <person name="Fleck N.D."/>
            <person name="Lindquist E."/>
            <person name="Grigoriev I.V."/>
            <person name="Doty S.L."/>
        </authorList>
    </citation>
    <scope>NUCLEOTIDE SEQUENCE [LARGE SCALE GENOMIC DNA]</scope>
    <source>
        <strain evidence="8 9">WP1</strain>
    </source>
</reference>
<dbReference type="InterPro" id="IPR006677">
    <property type="entry name" value="tRNA_intron_Endonuc_cat-like"/>
</dbReference>
<dbReference type="Pfam" id="PF01974">
    <property type="entry name" value="tRNA_int_endo"/>
    <property type="match status" value="1"/>
</dbReference>
<accession>A0A194S177</accession>
<evidence type="ECO:0000313" key="9">
    <source>
        <dbReference type="Proteomes" id="UP000053890"/>
    </source>
</evidence>
<evidence type="ECO:0000259" key="7">
    <source>
        <dbReference type="Pfam" id="PF01974"/>
    </source>
</evidence>
<dbReference type="InterPro" id="IPR011856">
    <property type="entry name" value="tRNA_endonuc-like_dom_sf"/>
</dbReference>
<proteinExistence type="inferred from homology"/>
<comment type="function">
    <text evidence="4">Constitutes one of the two catalytic subunit of the tRNA-splicing endonuclease complex, a complex responsible for identification and cleavage of the splice sites in pre-tRNA. It cleaves pre-tRNA at the 5'- and 3'-splice sites to release the intron. The products are an intron and two tRNA half-molecules bearing 2',3'-cyclic phosphate and 5'-OH termini. There are no conserved sequences at the splice sites, but the intron is invariably located at the same site in the gene, placing the splice sites an invariant distance from the constant structural features of the tRNA body.</text>
</comment>
<evidence type="ECO:0000256" key="3">
    <source>
        <dbReference type="ARBA" id="ARBA00023239"/>
    </source>
</evidence>
<protein>
    <recommendedName>
        <fullName evidence="4">tRNA-splicing endonuclease subunit Sen2</fullName>
        <ecNumber evidence="4">4.6.1.16</ecNumber>
    </recommendedName>
</protein>